<feature type="compositionally biased region" description="Acidic residues" evidence="1">
    <location>
        <begin position="415"/>
        <end position="426"/>
    </location>
</feature>
<evidence type="ECO:0000256" key="1">
    <source>
        <dbReference type="SAM" id="MobiDB-lite"/>
    </source>
</evidence>
<feature type="compositionally biased region" description="Gly residues" evidence="1">
    <location>
        <begin position="400"/>
        <end position="412"/>
    </location>
</feature>
<reference evidence="2 4" key="1">
    <citation type="submission" date="2016-09" db="EMBL/GenBank/DDBJ databases">
        <title>genome sequences of unsequenced Mycobacteria.</title>
        <authorList>
            <person name="Greninger A.L."/>
            <person name="Jerome K.R."/>
            <person name="Mcnair B."/>
            <person name="Wallis C."/>
            <person name="Fang F."/>
        </authorList>
    </citation>
    <scope>NUCLEOTIDE SEQUENCE [LARGE SCALE GENOMIC DNA]</scope>
    <source>
        <strain evidence="2 4">BM1</strain>
    </source>
</reference>
<proteinExistence type="predicted"/>
<dbReference type="Proteomes" id="UP000191039">
    <property type="component" value="Unassembled WGS sequence"/>
</dbReference>
<feature type="compositionally biased region" description="Acidic residues" evidence="1">
    <location>
        <begin position="383"/>
        <end position="392"/>
    </location>
</feature>
<evidence type="ECO:0000313" key="2">
    <source>
        <dbReference type="EMBL" id="OPE47669.1"/>
    </source>
</evidence>
<accession>A0A1Q4H6X4</accession>
<gene>
    <name evidence="2" type="ORF">BV510_24650</name>
    <name evidence="3" type="ORF">CRI78_07135</name>
</gene>
<sequence>MMQVSVRSYLTAGVAFVGAGAIALTPIQPLERTVELRAAVTHSANVALTSTQNPIQLWLDVLQTSAGNVGALGQAVLAAPAPVLGQAIKNQIGYGRAVFEGLEAGANQALDALKTLPASIRDSLTYFAAGNIVDGVQSLLNPVMGVGLAVLLPIVPIVESISAMAQNLANIVGTIANPSTVLAFVLSIGGPILSAVNAVVEQAQDVVNGLKTGNLGNVIKAVLNIPAAVVGGILNGHGNIVFSGIPLPAAGLLTPFDNILSTGIFGALQNLRVEIGNAIKPPAPELMSVLVTDSAPEVEDAGSADVLAGAESEGTDAIEVEVVSEVTETEELSTEDTETEAVTETVALEEESSADDLLAGDDEEVAEDTPKSIADEREALTGSDDEDEDAESEAGSGSTSTGGGAGGSGGLSGEADGDADGADTDAGDSGGDAGGDSGGDSGSSGGGSSE</sequence>
<feature type="compositionally biased region" description="Acidic residues" evidence="1">
    <location>
        <begin position="346"/>
        <end position="367"/>
    </location>
</feature>
<dbReference type="Proteomes" id="UP000220340">
    <property type="component" value="Unassembled WGS sequence"/>
</dbReference>
<organism evidence="2 4">
    <name type="scientific">Mycolicibacterium diernhoferi</name>
    <dbReference type="NCBI Taxonomy" id="1801"/>
    <lineage>
        <taxon>Bacteria</taxon>
        <taxon>Bacillati</taxon>
        <taxon>Actinomycetota</taxon>
        <taxon>Actinomycetes</taxon>
        <taxon>Mycobacteriales</taxon>
        <taxon>Mycobacteriaceae</taxon>
        <taxon>Mycolicibacterium</taxon>
    </lineage>
</organism>
<reference evidence="3 5" key="2">
    <citation type="submission" date="2017-10" db="EMBL/GenBank/DDBJ databases">
        <title>The new phylogeny of genus Mycobacterium.</title>
        <authorList>
            <person name="Tortoli E."/>
            <person name="Trovato A."/>
            <person name="Cirillo D.M."/>
        </authorList>
    </citation>
    <scope>NUCLEOTIDE SEQUENCE [LARGE SCALE GENOMIC DNA]</scope>
    <source>
        <strain evidence="3 5">IP141170001</strain>
    </source>
</reference>
<feature type="compositionally biased region" description="Basic and acidic residues" evidence="1">
    <location>
        <begin position="368"/>
        <end position="379"/>
    </location>
</feature>
<name>A0A1Q4H6X4_9MYCO</name>
<feature type="compositionally biased region" description="Gly residues" evidence="1">
    <location>
        <begin position="428"/>
        <end position="450"/>
    </location>
</feature>
<evidence type="ECO:0000313" key="5">
    <source>
        <dbReference type="Proteomes" id="UP000220340"/>
    </source>
</evidence>
<feature type="region of interest" description="Disordered" evidence="1">
    <location>
        <begin position="346"/>
        <end position="450"/>
    </location>
</feature>
<comment type="caution">
    <text evidence="2">The sequence shown here is derived from an EMBL/GenBank/DDBJ whole genome shotgun (WGS) entry which is preliminary data.</text>
</comment>
<evidence type="ECO:0008006" key="6">
    <source>
        <dbReference type="Google" id="ProtNLM"/>
    </source>
</evidence>
<dbReference type="EMBL" id="PDCR01000007">
    <property type="protein sequence ID" value="PEG55333.1"/>
    <property type="molecule type" value="Genomic_DNA"/>
</dbReference>
<dbReference type="EMBL" id="MIJD01000358">
    <property type="protein sequence ID" value="OPE47669.1"/>
    <property type="molecule type" value="Genomic_DNA"/>
</dbReference>
<protein>
    <recommendedName>
        <fullName evidence="6">PE-PGRS family protein</fullName>
    </recommendedName>
</protein>
<evidence type="ECO:0000313" key="3">
    <source>
        <dbReference type="EMBL" id="PEG55333.1"/>
    </source>
</evidence>
<dbReference type="AlphaFoldDB" id="A0A1Q4H6X4"/>
<dbReference type="STRING" id="1801.BRW64_23215"/>
<evidence type="ECO:0000313" key="4">
    <source>
        <dbReference type="Proteomes" id="UP000191039"/>
    </source>
</evidence>
<keyword evidence="5" id="KW-1185">Reference proteome</keyword>